<reference evidence="1 2" key="1">
    <citation type="submission" date="2017-02" db="EMBL/GenBank/DDBJ databases">
        <title>The new phylogeny of genus Mycobacterium.</title>
        <authorList>
            <person name="Tortoli E."/>
            <person name="Trovato A."/>
            <person name="Cirillo D.M."/>
        </authorList>
    </citation>
    <scope>NUCLEOTIDE SEQUENCE [LARGE SCALE GENOMIC DNA]</scope>
    <source>
        <strain evidence="1 2">DSM 45255</strain>
    </source>
</reference>
<dbReference type="EMBL" id="MVHW01000012">
    <property type="protein sequence ID" value="ORB05897.1"/>
    <property type="molecule type" value="Genomic_DNA"/>
</dbReference>
<dbReference type="Proteomes" id="UP000192760">
    <property type="component" value="Unassembled WGS sequence"/>
</dbReference>
<proteinExistence type="predicted"/>
<evidence type="ECO:0000313" key="1">
    <source>
        <dbReference type="EMBL" id="ORB05897.1"/>
    </source>
</evidence>
<evidence type="ECO:0000313" key="2">
    <source>
        <dbReference type="Proteomes" id="UP000192760"/>
    </source>
</evidence>
<accession>A0A1X0FVW3</accession>
<name>A0A1X0FVW3_MYCNT</name>
<comment type="caution">
    <text evidence="1">The sequence shown here is derived from an EMBL/GenBank/DDBJ whole genome shotgun (WGS) entry which is preliminary data.</text>
</comment>
<protein>
    <submittedName>
        <fullName evidence="1">Uncharacterized protein</fullName>
    </submittedName>
</protein>
<gene>
    <name evidence="1" type="ORF">BST30_13100</name>
</gene>
<dbReference type="AlphaFoldDB" id="A0A1X0FVW3"/>
<sequence length="91" mass="10305">MLIIGRQLTDVVETANASSSTNRTFFPLVMTEKRMPARGFRRWFPHQLQKSPSSWEARSYFCSPSDYYSSPCSSTPSTFHTARCCGGNDVE</sequence>
<organism evidence="1 2">
    <name type="scientific">Mycobacterium mantenii</name>
    <dbReference type="NCBI Taxonomy" id="560555"/>
    <lineage>
        <taxon>Bacteria</taxon>
        <taxon>Bacillati</taxon>
        <taxon>Actinomycetota</taxon>
        <taxon>Actinomycetes</taxon>
        <taxon>Mycobacteriales</taxon>
        <taxon>Mycobacteriaceae</taxon>
        <taxon>Mycobacterium</taxon>
        <taxon>Mycobacterium avium complex (MAC)</taxon>
    </lineage>
</organism>